<dbReference type="InterPro" id="IPR004546">
    <property type="entry name" value="Restrct_endonuc_T1M"/>
</dbReference>
<comment type="caution">
    <text evidence="10">The sequence shown here is derived from an EMBL/GenBank/DDBJ whole genome shotgun (WGS) entry which is preliminary data.</text>
</comment>
<feature type="domain" description="DNA methylase adenine-specific" evidence="8">
    <location>
        <begin position="158"/>
        <end position="474"/>
    </location>
</feature>
<evidence type="ECO:0000313" key="11">
    <source>
        <dbReference type="Proteomes" id="UP001597601"/>
    </source>
</evidence>
<name>A0ABW5XJ52_9SPHI</name>
<dbReference type="InterPro" id="IPR002052">
    <property type="entry name" value="DNA_methylase_N6_adenine_CS"/>
</dbReference>
<gene>
    <name evidence="10" type="ORF">ACFSYC_02695</name>
</gene>
<comment type="catalytic activity">
    <reaction evidence="7">
        <text>a 2'-deoxyadenosine in DNA + S-adenosyl-L-methionine = an N(6)-methyl-2'-deoxyadenosine in DNA + S-adenosyl-L-homocysteine + H(+)</text>
        <dbReference type="Rhea" id="RHEA:15197"/>
        <dbReference type="Rhea" id="RHEA-COMP:12418"/>
        <dbReference type="Rhea" id="RHEA-COMP:12419"/>
        <dbReference type="ChEBI" id="CHEBI:15378"/>
        <dbReference type="ChEBI" id="CHEBI:57856"/>
        <dbReference type="ChEBI" id="CHEBI:59789"/>
        <dbReference type="ChEBI" id="CHEBI:90615"/>
        <dbReference type="ChEBI" id="CHEBI:90616"/>
        <dbReference type="EC" id="2.1.1.72"/>
    </reaction>
</comment>
<dbReference type="EC" id="2.1.1.72" evidence="2"/>
<dbReference type="InterPro" id="IPR022749">
    <property type="entry name" value="D12N6_MeTrfase_N"/>
</dbReference>
<dbReference type="InterPro" id="IPR038333">
    <property type="entry name" value="T1MK-like_N_sf"/>
</dbReference>
<keyword evidence="3 10" id="KW-0489">Methyltransferase</keyword>
<dbReference type="Proteomes" id="UP001597601">
    <property type="component" value="Unassembled WGS sequence"/>
</dbReference>
<organism evidence="10 11">
    <name type="scientific">Mucilaginibacter antarcticus</name>
    <dbReference type="NCBI Taxonomy" id="1855725"/>
    <lineage>
        <taxon>Bacteria</taxon>
        <taxon>Pseudomonadati</taxon>
        <taxon>Bacteroidota</taxon>
        <taxon>Sphingobacteriia</taxon>
        <taxon>Sphingobacteriales</taxon>
        <taxon>Sphingobacteriaceae</taxon>
        <taxon>Mucilaginibacter</taxon>
    </lineage>
</organism>
<feature type="domain" description="N6 adenine-specific DNA methyltransferase N-terminal" evidence="9">
    <location>
        <begin position="10"/>
        <end position="145"/>
    </location>
</feature>
<evidence type="ECO:0000256" key="3">
    <source>
        <dbReference type="ARBA" id="ARBA00022603"/>
    </source>
</evidence>
<dbReference type="NCBIfam" id="TIGR00497">
    <property type="entry name" value="hsdM"/>
    <property type="match status" value="1"/>
</dbReference>
<evidence type="ECO:0000256" key="4">
    <source>
        <dbReference type="ARBA" id="ARBA00022679"/>
    </source>
</evidence>
<dbReference type="InterPro" id="IPR051537">
    <property type="entry name" value="DNA_Adenine_Mtase"/>
</dbReference>
<dbReference type="Pfam" id="PF02384">
    <property type="entry name" value="N6_Mtase"/>
    <property type="match status" value="1"/>
</dbReference>
<evidence type="ECO:0000259" key="9">
    <source>
        <dbReference type="Pfam" id="PF12161"/>
    </source>
</evidence>
<dbReference type="Gene3D" id="1.20.1260.30">
    <property type="match status" value="1"/>
</dbReference>
<proteinExistence type="inferred from homology"/>
<dbReference type="PROSITE" id="PS00092">
    <property type="entry name" value="N6_MTASE"/>
    <property type="match status" value="1"/>
</dbReference>
<evidence type="ECO:0000256" key="2">
    <source>
        <dbReference type="ARBA" id="ARBA00011900"/>
    </source>
</evidence>
<dbReference type="EMBL" id="JBHUON010000002">
    <property type="protein sequence ID" value="MFD2863585.1"/>
    <property type="molecule type" value="Genomic_DNA"/>
</dbReference>
<protein>
    <recommendedName>
        <fullName evidence="2">site-specific DNA-methyltransferase (adenine-specific)</fullName>
        <ecNumber evidence="2">2.1.1.72</ecNumber>
    </recommendedName>
</protein>
<evidence type="ECO:0000256" key="6">
    <source>
        <dbReference type="ARBA" id="ARBA00022747"/>
    </source>
</evidence>
<keyword evidence="5" id="KW-0949">S-adenosyl-L-methionine</keyword>
<evidence type="ECO:0000256" key="7">
    <source>
        <dbReference type="ARBA" id="ARBA00047942"/>
    </source>
</evidence>
<keyword evidence="6" id="KW-0680">Restriction system</keyword>
<dbReference type="SUPFAM" id="SSF53335">
    <property type="entry name" value="S-adenosyl-L-methionine-dependent methyltransferases"/>
    <property type="match status" value="1"/>
</dbReference>
<dbReference type="Gene3D" id="3.40.50.150">
    <property type="entry name" value="Vaccinia Virus protein VP39"/>
    <property type="match status" value="1"/>
</dbReference>
<dbReference type="RefSeq" id="WP_377123252.1">
    <property type="nucleotide sequence ID" value="NZ_JBHUON010000002.1"/>
</dbReference>
<keyword evidence="4 10" id="KW-0808">Transferase</keyword>
<evidence type="ECO:0000259" key="8">
    <source>
        <dbReference type="Pfam" id="PF02384"/>
    </source>
</evidence>
<evidence type="ECO:0000256" key="1">
    <source>
        <dbReference type="ARBA" id="ARBA00006594"/>
    </source>
</evidence>
<sequence length="508" mass="57726">MEKKLTQKEINNIVWKACDTFRGTIDPTQYKDYILTMLFVKYITDVWKDKKAAYNEKYGNDEVRIERALRHERFQVPDEGTFDYLFEQRNATNLGELIDIALQKLEDANRIKLARVFRNINFNSESNLGETKDRNRRLKNLLVDFRELDLQPSHLEGNDIIGDAYEFLISKFASEAGKKAGEFYTPGEVSTLLAKLMDPQSGNRICDPACGSGSLLIKVAREVGSNNFSLYGQENNGSTWALARMNMFLHEMDNATIEWGDTLNNPRLLESDQLMKYNIVVANPPFSLDKWGAETAAGDQYNRFHRGIPPKSKGDYAFITHMIETTYEDTGKVGVIVPHGVLFRGSSEGKIRESLIRENLLEAVIGLPANLFFGTGIPAAILIFNKGKGENKDVLFIDSSQNYEAGKNQNRLTTENIQQIVEAYESFKSEAPLKGDEGVVLKERYAYRASVKEIEGNDYNLNIPRYVDTFEEEDVIDVSTTQAEIVRLKSDLSLIEQQMDIYLKELGF</sequence>
<dbReference type="GO" id="GO:0009007">
    <property type="term" value="F:site-specific DNA-methyltransferase (adenine-specific) activity"/>
    <property type="evidence" value="ECO:0007669"/>
    <property type="project" value="UniProtKB-EC"/>
</dbReference>
<comment type="similarity">
    <text evidence="1">Belongs to the N(4)/N(6)-methyltransferase family.</text>
</comment>
<dbReference type="InterPro" id="IPR003356">
    <property type="entry name" value="DNA_methylase_A-5"/>
</dbReference>
<dbReference type="PRINTS" id="PR00507">
    <property type="entry name" value="N12N6MTFRASE"/>
</dbReference>
<dbReference type="PANTHER" id="PTHR42933:SF3">
    <property type="entry name" value="TYPE I RESTRICTION ENZYME MJAVIII METHYLASE SUBUNIT"/>
    <property type="match status" value="1"/>
</dbReference>
<dbReference type="PANTHER" id="PTHR42933">
    <property type="entry name" value="SLR6095 PROTEIN"/>
    <property type="match status" value="1"/>
</dbReference>
<accession>A0ABW5XJ52</accession>
<keyword evidence="11" id="KW-1185">Reference proteome</keyword>
<reference evidence="11" key="1">
    <citation type="journal article" date="2019" name="Int. J. Syst. Evol. Microbiol.">
        <title>The Global Catalogue of Microorganisms (GCM) 10K type strain sequencing project: providing services to taxonomists for standard genome sequencing and annotation.</title>
        <authorList>
            <consortium name="The Broad Institute Genomics Platform"/>
            <consortium name="The Broad Institute Genome Sequencing Center for Infectious Disease"/>
            <person name="Wu L."/>
            <person name="Ma J."/>
        </authorList>
    </citation>
    <scope>NUCLEOTIDE SEQUENCE [LARGE SCALE GENOMIC DNA]</scope>
    <source>
        <strain evidence="11">KCTC 52232</strain>
    </source>
</reference>
<evidence type="ECO:0000256" key="5">
    <source>
        <dbReference type="ARBA" id="ARBA00022691"/>
    </source>
</evidence>
<dbReference type="GO" id="GO:0032259">
    <property type="term" value="P:methylation"/>
    <property type="evidence" value="ECO:0007669"/>
    <property type="project" value="UniProtKB-KW"/>
</dbReference>
<dbReference type="Pfam" id="PF12161">
    <property type="entry name" value="HsdM_N"/>
    <property type="match status" value="1"/>
</dbReference>
<dbReference type="InterPro" id="IPR029063">
    <property type="entry name" value="SAM-dependent_MTases_sf"/>
</dbReference>
<evidence type="ECO:0000313" key="10">
    <source>
        <dbReference type="EMBL" id="MFD2863585.1"/>
    </source>
</evidence>